<comment type="caution">
    <text evidence="1">The sequence shown here is derived from an EMBL/GenBank/DDBJ whole genome shotgun (WGS) entry which is preliminary data.</text>
</comment>
<sequence length="245" mass="27748">MGRDSYWTNNMISGKWRDLQCKVAKFNGVWVQHHNNHKSGENDESVMNETLMTYARENESFSHIAVWQVMRKSTKWHPVPKLAASKRTKTSSFGKYVNTQSDSTGRCFVNLIESDEEVEMDMPLPPSPKRPPCRNNNGRRQACLLACGGRENSKFEGFVIVFTKDALPEDKRLCLSKRETTKITIRGGEGDLWRTKSEVVVGIGTVVVAGGGETWVAMAVSGDAFLRDNAGKQWRWRLKCCIAWK</sequence>
<name>A0A5N6NVZ0_9ASTR</name>
<protein>
    <submittedName>
        <fullName evidence="1">Uncharacterized protein</fullName>
    </submittedName>
</protein>
<gene>
    <name evidence="1" type="ORF">E3N88_18101</name>
</gene>
<dbReference type="PANTHER" id="PTHR45023:SF13">
    <property type="entry name" value="PUTATIVE-RELATED"/>
    <property type="match status" value="1"/>
</dbReference>
<evidence type="ECO:0000313" key="2">
    <source>
        <dbReference type="Proteomes" id="UP000326396"/>
    </source>
</evidence>
<proteinExistence type="predicted"/>
<accession>A0A5N6NVZ0</accession>
<dbReference type="Proteomes" id="UP000326396">
    <property type="component" value="Linkage Group LG17"/>
</dbReference>
<evidence type="ECO:0000313" key="1">
    <source>
        <dbReference type="EMBL" id="KAD5318155.1"/>
    </source>
</evidence>
<dbReference type="EMBL" id="SZYD01000009">
    <property type="protein sequence ID" value="KAD5318155.1"/>
    <property type="molecule type" value="Genomic_DNA"/>
</dbReference>
<keyword evidence="2" id="KW-1185">Reference proteome</keyword>
<reference evidence="1 2" key="1">
    <citation type="submission" date="2019-05" db="EMBL/GenBank/DDBJ databases">
        <title>Mikania micrantha, genome provides insights into the molecular mechanism of rapid growth.</title>
        <authorList>
            <person name="Liu B."/>
        </authorList>
    </citation>
    <scope>NUCLEOTIDE SEQUENCE [LARGE SCALE GENOMIC DNA]</scope>
    <source>
        <strain evidence="1">NLD-2019</strain>
        <tissue evidence="1">Leaf</tissue>
    </source>
</reference>
<dbReference type="AlphaFoldDB" id="A0A5N6NVZ0"/>
<organism evidence="1 2">
    <name type="scientific">Mikania micrantha</name>
    <name type="common">bitter vine</name>
    <dbReference type="NCBI Taxonomy" id="192012"/>
    <lineage>
        <taxon>Eukaryota</taxon>
        <taxon>Viridiplantae</taxon>
        <taxon>Streptophyta</taxon>
        <taxon>Embryophyta</taxon>
        <taxon>Tracheophyta</taxon>
        <taxon>Spermatophyta</taxon>
        <taxon>Magnoliopsida</taxon>
        <taxon>eudicotyledons</taxon>
        <taxon>Gunneridae</taxon>
        <taxon>Pentapetalae</taxon>
        <taxon>asterids</taxon>
        <taxon>campanulids</taxon>
        <taxon>Asterales</taxon>
        <taxon>Asteraceae</taxon>
        <taxon>Asteroideae</taxon>
        <taxon>Heliantheae alliance</taxon>
        <taxon>Eupatorieae</taxon>
        <taxon>Mikania</taxon>
    </lineage>
</organism>
<dbReference type="PANTHER" id="PTHR45023">
    <property type="match status" value="1"/>
</dbReference>
<dbReference type="OrthoDB" id="2507178at2759"/>